<proteinExistence type="predicted"/>
<dbReference type="SUPFAM" id="SSF102114">
    <property type="entry name" value="Radical SAM enzymes"/>
    <property type="match status" value="1"/>
</dbReference>
<sequence>MSEIPGHLSCSKAPLTHAMVLLTNRCNATCSFCECARLERASVEHPAEPWISAIAQLHRAGARRVVISGGEPLLHPGVTRITEYAASIMKRVIICTNGILLDSCDPALFGIPSLQWTISVHSADAAHHDAITDVPGAFARIERFLAEVHAHRDTAARFAFNATCRDVLTDFRPLIAFAARTGVEQVTINPLWSAEKGNCPRHLEDLSQAECDRAFAEASGVKVLDFRFPSNVSPPGCYEVLTGMVINPQGECFPCMNAAGGFRADSGFSFGNAFSGSIADIRSSQRYRDVLERGHRRSLDFCSTCHAPVRRSSLYEYLQLSTSGDLSPFLHHQNKAIMPQGG</sequence>
<dbReference type="InterPro" id="IPR013785">
    <property type="entry name" value="Aldolase_TIM"/>
</dbReference>
<dbReference type="RefSeq" id="WP_114606957.1">
    <property type="nucleotide sequence ID" value="NZ_JABVZQ010000004.1"/>
</dbReference>
<keyword evidence="8" id="KW-1185">Reference proteome</keyword>
<dbReference type="EMBL" id="JADGII010000002">
    <property type="protein sequence ID" value="MBF0635970.1"/>
    <property type="molecule type" value="Genomic_DNA"/>
</dbReference>
<dbReference type="PROSITE" id="PS51918">
    <property type="entry name" value="RADICAL_SAM"/>
    <property type="match status" value="1"/>
</dbReference>
<dbReference type="InterPro" id="IPR050377">
    <property type="entry name" value="Radical_SAM_PqqE_MftC-like"/>
</dbReference>
<evidence type="ECO:0000256" key="2">
    <source>
        <dbReference type="ARBA" id="ARBA00022691"/>
    </source>
</evidence>
<dbReference type="Gene3D" id="3.20.20.70">
    <property type="entry name" value="Aldolase class I"/>
    <property type="match status" value="1"/>
</dbReference>
<dbReference type="InterPro" id="IPR058240">
    <property type="entry name" value="rSAM_sf"/>
</dbReference>
<name>A0ABR9XPK6_9CHLB</name>
<evidence type="ECO:0000313" key="8">
    <source>
        <dbReference type="Proteomes" id="UP000619838"/>
    </source>
</evidence>
<evidence type="ECO:0000313" key="7">
    <source>
        <dbReference type="EMBL" id="MBF0635970.1"/>
    </source>
</evidence>
<evidence type="ECO:0000256" key="1">
    <source>
        <dbReference type="ARBA" id="ARBA00001966"/>
    </source>
</evidence>
<evidence type="ECO:0000259" key="6">
    <source>
        <dbReference type="PROSITE" id="PS51918"/>
    </source>
</evidence>
<organism evidence="7 8">
    <name type="scientific">Prosthecochloris ethylica</name>
    <dbReference type="NCBI Taxonomy" id="2743976"/>
    <lineage>
        <taxon>Bacteria</taxon>
        <taxon>Pseudomonadati</taxon>
        <taxon>Chlorobiota</taxon>
        <taxon>Chlorobiia</taxon>
        <taxon>Chlorobiales</taxon>
        <taxon>Chlorobiaceae</taxon>
        <taxon>Prosthecochloris</taxon>
    </lineage>
</organism>
<evidence type="ECO:0000256" key="3">
    <source>
        <dbReference type="ARBA" id="ARBA00022723"/>
    </source>
</evidence>
<dbReference type="InterPro" id="IPR023885">
    <property type="entry name" value="4Fe4S-binding_SPASM_dom"/>
</dbReference>
<dbReference type="Pfam" id="PF04055">
    <property type="entry name" value="Radical_SAM"/>
    <property type="match status" value="1"/>
</dbReference>
<dbReference type="PANTHER" id="PTHR11228:SF7">
    <property type="entry name" value="PQQA PEPTIDE CYCLASE"/>
    <property type="match status" value="1"/>
</dbReference>
<keyword evidence="4" id="KW-0408">Iron</keyword>
<gene>
    <name evidence="7" type="ORF">INT08_02060</name>
</gene>
<keyword evidence="3" id="KW-0479">Metal-binding</keyword>
<dbReference type="Pfam" id="PF13186">
    <property type="entry name" value="SPASM"/>
    <property type="match status" value="1"/>
</dbReference>
<dbReference type="PANTHER" id="PTHR11228">
    <property type="entry name" value="RADICAL SAM DOMAIN PROTEIN"/>
    <property type="match status" value="1"/>
</dbReference>
<keyword evidence="5" id="KW-0411">Iron-sulfur</keyword>
<dbReference type="SFLD" id="SFLDS00029">
    <property type="entry name" value="Radical_SAM"/>
    <property type="match status" value="1"/>
</dbReference>
<protein>
    <submittedName>
        <fullName evidence="7">Radical SAM protein</fullName>
    </submittedName>
</protein>
<dbReference type="Proteomes" id="UP000619838">
    <property type="component" value="Unassembled WGS sequence"/>
</dbReference>
<comment type="cofactor">
    <cofactor evidence="1">
        <name>[4Fe-4S] cluster</name>
        <dbReference type="ChEBI" id="CHEBI:49883"/>
    </cofactor>
</comment>
<dbReference type="CDD" id="cd01335">
    <property type="entry name" value="Radical_SAM"/>
    <property type="match status" value="1"/>
</dbReference>
<comment type="caution">
    <text evidence="7">The sequence shown here is derived from an EMBL/GenBank/DDBJ whole genome shotgun (WGS) entry which is preliminary data.</text>
</comment>
<dbReference type="SFLD" id="SFLDG01067">
    <property type="entry name" value="SPASM/twitch_domain_containing"/>
    <property type="match status" value="1"/>
</dbReference>
<reference evidence="7 8" key="1">
    <citation type="journal article" date="2020" name="Microorganisms">
        <title>Simultaneous Genome Sequencing of Prosthecochloris ethylica and Desulfuromonas acetoxidans within a Syntrophic Mixture Reveals Unique Pili and Protein Interactions.</title>
        <authorList>
            <person name="Kyndt J.A."/>
            <person name="Van Beeumen J.J."/>
            <person name="Meyer T.E."/>
        </authorList>
    </citation>
    <scope>NUCLEOTIDE SEQUENCE [LARGE SCALE GENOMIC DNA]</scope>
    <source>
        <strain evidence="7 8">N3</strain>
    </source>
</reference>
<dbReference type="CDD" id="cd21109">
    <property type="entry name" value="SPASM"/>
    <property type="match status" value="1"/>
</dbReference>
<evidence type="ECO:0000256" key="4">
    <source>
        <dbReference type="ARBA" id="ARBA00023004"/>
    </source>
</evidence>
<accession>A0ABR9XPK6</accession>
<dbReference type="InterPro" id="IPR007197">
    <property type="entry name" value="rSAM"/>
</dbReference>
<keyword evidence="2" id="KW-0949">S-adenosyl-L-methionine</keyword>
<feature type="domain" description="Radical SAM core" evidence="6">
    <location>
        <begin position="12"/>
        <end position="225"/>
    </location>
</feature>
<evidence type="ECO:0000256" key="5">
    <source>
        <dbReference type="ARBA" id="ARBA00023014"/>
    </source>
</evidence>